<evidence type="ECO:0000256" key="2">
    <source>
        <dbReference type="ARBA" id="ARBA00023110"/>
    </source>
</evidence>
<dbReference type="EC" id="5.2.1.8" evidence="4"/>
<evidence type="ECO:0000313" key="7">
    <source>
        <dbReference type="Proteomes" id="UP000006671"/>
    </source>
</evidence>
<dbReference type="GO" id="GO:0003755">
    <property type="term" value="F:peptidyl-prolyl cis-trans isomerase activity"/>
    <property type="evidence" value="ECO:0007669"/>
    <property type="project" value="UniProtKB-UniRule"/>
</dbReference>
<organism evidence="7">
    <name type="scientific">Naegleria gruberi</name>
    <name type="common">Amoeba</name>
    <dbReference type="NCBI Taxonomy" id="5762"/>
    <lineage>
        <taxon>Eukaryota</taxon>
        <taxon>Discoba</taxon>
        <taxon>Heterolobosea</taxon>
        <taxon>Tetramitia</taxon>
        <taxon>Eutetramitia</taxon>
        <taxon>Vahlkampfiidae</taxon>
        <taxon>Naegleria</taxon>
    </lineage>
</organism>
<dbReference type="GO" id="GO:0006457">
    <property type="term" value="P:protein folding"/>
    <property type="evidence" value="ECO:0007669"/>
    <property type="project" value="TreeGrafter"/>
</dbReference>
<gene>
    <name evidence="6" type="ORF">NAEGRDRAFT_4419</name>
</gene>
<dbReference type="InterPro" id="IPR029000">
    <property type="entry name" value="Cyclophilin-like_dom_sf"/>
</dbReference>
<evidence type="ECO:0000313" key="6">
    <source>
        <dbReference type="EMBL" id="EFC46748.1"/>
    </source>
</evidence>
<dbReference type="InParanoid" id="D2V8T7"/>
<keyword evidence="2 4" id="KW-0697">Rotamase</keyword>
<dbReference type="GO" id="GO:0016018">
    <property type="term" value="F:cyclosporin A binding"/>
    <property type="evidence" value="ECO:0007669"/>
    <property type="project" value="TreeGrafter"/>
</dbReference>
<dbReference type="Pfam" id="PF00160">
    <property type="entry name" value="Pro_isomerase"/>
    <property type="match status" value="1"/>
</dbReference>
<dbReference type="PROSITE" id="PS50072">
    <property type="entry name" value="CSA_PPIASE_2"/>
    <property type="match status" value="1"/>
</dbReference>
<dbReference type="AlphaFoldDB" id="D2V8T7"/>
<dbReference type="SUPFAM" id="SSF50891">
    <property type="entry name" value="Cyclophilin-like"/>
    <property type="match status" value="1"/>
</dbReference>
<dbReference type="Gene3D" id="2.40.100.10">
    <property type="entry name" value="Cyclophilin-like"/>
    <property type="match status" value="1"/>
</dbReference>
<feature type="non-terminal residue" evidence="6">
    <location>
        <position position="149"/>
    </location>
</feature>
<dbReference type="InterPro" id="IPR024936">
    <property type="entry name" value="Cyclophilin-type_PPIase"/>
</dbReference>
<dbReference type="OrthoDB" id="193499at2759"/>
<dbReference type="PRINTS" id="PR00153">
    <property type="entry name" value="CSAPPISMRASE"/>
</dbReference>
<proteinExistence type="inferred from homology"/>
<feature type="non-terminal residue" evidence="6">
    <location>
        <position position="1"/>
    </location>
</feature>
<protein>
    <recommendedName>
        <fullName evidence="4">Peptidyl-prolyl cis-trans isomerase</fullName>
        <shortName evidence="4">PPIase</shortName>
        <ecNumber evidence="4">5.2.1.8</ecNumber>
    </recommendedName>
</protein>
<dbReference type="InterPro" id="IPR002130">
    <property type="entry name" value="Cyclophilin-type_PPIase_dom"/>
</dbReference>
<dbReference type="EMBL" id="GG738857">
    <property type="protein sequence ID" value="EFC46748.1"/>
    <property type="molecule type" value="Genomic_DNA"/>
</dbReference>
<name>D2V8T7_NAEGR</name>
<comment type="function">
    <text evidence="4">PPIases accelerate the folding of proteins. It catalyzes the cis-trans isomerization of proline imidic peptide bonds in oligopeptides.</text>
</comment>
<dbReference type="KEGG" id="ngr:NAEGRDRAFT_4419"/>
<dbReference type="GeneID" id="8860230"/>
<keyword evidence="7" id="KW-1185">Reference proteome</keyword>
<dbReference type="OMA" id="MFADESF"/>
<dbReference type="PANTHER" id="PTHR11071">
    <property type="entry name" value="PEPTIDYL-PROLYL CIS-TRANS ISOMERASE"/>
    <property type="match status" value="1"/>
</dbReference>
<dbReference type="GO" id="GO:0005737">
    <property type="term" value="C:cytoplasm"/>
    <property type="evidence" value="ECO:0007669"/>
    <property type="project" value="TreeGrafter"/>
</dbReference>
<evidence type="ECO:0000256" key="1">
    <source>
        <dbReference type="ARBA" id="ARBA00000971"/>
    </source>
</evidence>
<comment type="catalytic activity">
    <reaction evidence="1 4">
        <text>[protein]-peptidylproline (omega=180) = [protein]-peptidylproline (omega=0)</text>
        <dbReference type="Rhea" id="RHEA:16237"/>
        <dbReference type="Rhea" id="RHEA-COMP:10747"/>
        <dbReference type="Rhea" id="RHEA-COMP:10748"/>
        <dbReference type="ChEBI" id="CHEBI:83833"/>
        <dbReference type="ChEBI" id="CHEBI:83834"/>
        <dbReference type="EC" id="5.2.1.8"/>
    </reaction>
</comment>
<feature type="domain" description="PPIase cyclophilin-type" evidence="5">
    <location>
        <begin position="1"/>
        <end position="149"/>
    </location>
</feature>
<comment type="similarity">
    <text evidence="4">Belongs to the cyclophilin-type PPIase family.</text>
</comment>
<dbReference type="PANTHER" id="PTHR11071:SF561">
    <property type="entry name" value="PEPTIDYL-PROLYL CIS-TRANS ISOMERASE D-RELATED"/>
    <property type="match status" value="1"/>
</dbReference>
<dbReference type="PIRSF" id="PIRSF001467">
    <property type="entry name" value="Peptidylpro_ismrse"/>
    <property type="match status" value="1"/>
</dbReference>
<dbReference type="STRING" id="5762.D2V8T7"/>
<dbReference type="eggNOG" id="KOG0865">
    <property type="taxonomic scope" value="Eukaryota"/>
</dbReference>
<keyword evidence="3 4" id="KW-0413">Isomerase</keyword>
<dbReference type="VEuPathDB" id="AmoebaDB:NAEGRDRAFT_4419"/>
<dbReference type="FunFam" id="2.40.100.10:FF:000025">
    <property type="entry name" value="Peptidyl-prolyl cis-trans isomerase CYP19-2"/>
    <property type="match status" value="1"/>
</dbReference>
<evidence type="ECO:0000256" key="3">
    <source>
        <dbReference type="ARBA" id="ARBA00023235"/>
    </source>
</evidence>
<evidence type="ECO:0000256" key="4">
    <source>
        <dbReference type="RuleBase" id="RU363019"/>
    </source>
</evidence>
<dbReference type="Proteomes" id="UP000006671">
    <property type="component" value="Unassembled WGS sequence"/>
</dbReference>
<reference evidence="6 7" key="1">
    <citation type="journal article" date="2010" name="Cell">
        <title>The genome of Naegleria gruberi illuminates early eukaryotic versatility.</title>
        <authorList>
            <person name="Fritz-Laylin L.K."/>
            <person name="Prochnik S.E."/>
            <person name="Ginger M.L."/>
            <person name="Dacks J.B."/>
            <person name="Carpenter M.L."/>
            <person name="Field M.C."/>
            <person name="Kuo A."/>
            <person name="Paredez A."/>
            <person name="Chapman J."/>
            <person name="Pham J."/>
            <person name="Shu S."/>
            <person name="Neupane R."/>
            <person name="Cipriano M."/>
            <person name="Mancuso J."/>
            <person name="Tu H."/>
            <person name="Salamov A."/>
            <person name="Lindquist E."/>
            <person name="Shapiro H."/>
            <person name="Lucas S."/>
            <person name="Grigoriev I.V."/>
            <person name="Cande W.Z."/>
            <person name="Fulton C."/>
            <person name="Rokhsar D.S."/>
            <person name="Dawson S.C."/>
        </authorList>
    </citation>
    <scope>NUCLEOTIDE SEQUENCE [LARGE SCALE GENOMIC DNA]</scope>
    <source>
        <strain evidence="6 7">NEG-M</strain>
    </source>
</reference>
<sequence length="149" mass="16552">EEIGKVIFELYEDKVPKTVANFKSLCLGDKGKTKPLKEFNNITATLHYKGTNVNRIARGFLIQGGDVVLNNGNSGHSVTSKVLEDENFELKHEPFVLTCPNYGPNTNTSQYAITLSKCPWLDDQHVVFGRVKEGFEVLKKIESFGSDSG</sequence>
<dbReference type="RefSeq" id="XP_002679492.1">
    <property type="nucleotide sequence ID" value="XM_002679446.1"/>
</dbReference>
<evidence type="ECO:0000259" key="5">
    <source>
        <dbReference type="PROSITE" id="PS50072"/>
    </source>
</evidence>
<accession>D2V8T7</accession>